<dbReference type="EMBL" id="JBHUIO010000005">
    <property type="protein sequence ID" value="MFD2169964.1"/>
    <property type="molecule type" value="Genomic_DNA"/>
</dbReference>
<keyword evidence="7 8" id="KW-0472">Membrane</keyword>
<keyword evidence="6 8" id="KW-1133">Transmembrane helix</keyword>
<evidence type="ECO:0000256" key="4">
    <source>
        <dbReference type="ARBA" id="ARBA00022475"/>
    </source>
</evidence>
<evidence type="ECO:0000256" key="3">
    <source>
        <dbReference type="ARBA" id="ARBA00022448"/>
    </source>
</evidence>
<feature type="transmembrane region" description="Helical" evidence="8">
    <location>
        <begin position="130"/>
        <end position="150"/>
    </location>
</feature>
<name>A0ABW4ZX92_9BACL</name>
<comment type="caution">
    <text evidence="9">The sequence shown here is derived from an EMBL/GenBank/DDBJ whole genome shotgun (WGS) entry which is preliminary data.</text>
</comment>
<feature type="transmembrane region" description="Helical" evidence="8">
    <location>
        <begin position="74"/>
        <end position="95"/>
    </location>
</feature>
<feature type="transmembrane region" description="Helical" evidence="8">
    <location>
        <begin position="102"/>
        <end position="124"/>
    </location>
</feature>
<evidence type="ECO:0000256" key="2">
    <source>
        <dbReference type="ARBA" id="ARBA00007935"/>
    </source>
</evidence>
<dbReference type="Pfam" id="PF01032">
    <property type="entry name" value="FecCD"/>
    <property type="match status" value="1"/>
</dbReference>
<reference evidence="10" key="1">
    <citation type="journal article" date="2019" name="Int. J. Syst. Evol. Microbiol.">
        <title>The Global Catalogue of Microorganisms (GCM) 10K type strain sequencing project: providing services to taxonomists for standard genome sequencing and annotation.</title>
        <authorList>
            <consortium name="The Broad Institute Genomics Platform"/>
            <consortium name="The Broad Institute Genome Sequencing Center for Infectious Disease"/>
            <person name="Wu L."/>
            <person name="Ma J."/>
        </authorList>
    </citation>
    <scope>NUCLEOTIDE SEQUENCE [LARGE SCALE GENOMIC DNA]</scope>
    <source>
        <strain evidence="10">CGMCC 1.13574</strain>
    </source>
</reference>
<dbReference type="InterPro" id="IPR000522">
    <property type="entry name" value="ABC_transptr_permease_BtuC"/>
</dbReference>
<dbReference type="PANTHER" id="PTHR30472:SF67">
    <property type="entry name" value="PERMEASE OF ABC TRANSPORTER-RELATED"/>
    <property type="match status" value="1"/>
</dbReference>
<proteinExistence type="inferred from homology"/>
<evidence type="ECO:0000256" key="6">
    <source>
        <dbReference type="ARBA" id="ARBA00022989"/>
    </source>
</evidence>
<feature type="transmembrane region" description="Helical" evidence="8">
    <location>
        <begin position="213"/>
        <end position="234"/>
    </location>
</feature>
<feature type="transmembrane region" description="Helical" evidence="8">
    <location>
        <begin position="162"/>
        <end position="183"/>
    </location>
</feature>
<keyword evidence="3" id="KW-0813">Transport</keyword>
<dbReference type="SUPFAM" id="SSF81345">
    <property type="entry name" value="ABC transporter involved in vitamin B12 uptake, BtuC"/>
    <property type="match status" value="1"/>
</dbReference>
<keyword evidence="4" id="KW-1003">Cell membrane</keyword>
<dbReference type="RefSeq" id="WP_386045522.1">
    <property type="nucleotide sequence ID" value="NZ_JBHUIO010000005.1"/>
</dbReference>
<sequence>MMKRWRSFYLLLIILTGLFIASITVAVMLGPVPIRPETVWRIALSHLPLFGDSFVVDWSRGQENIVWEVRFPRVMLAAVVGAGLSVVGVAIQALVRNSLADPYILGVSSGASVGATSVILFGTFSFLGQWALSASAFLGALVAVVVVVLLAQVGGRLSPVRLLLAGIAVSAVFSALTSLIVFMAKNEAGIRNALFWLMGSFAGAKWEQLLIPALVVAIAMILLLVRSSSLNALLMGEETANTLGVNVRSFRLFLLVLSSLVTGVVVAVCGAIGFVGLMMPHIVRLLVGSDHRRVLPISALLGALFLIWADVLARMVVAPEELPIGIITSLSGAPFFLWLLRRNSYRFGGDGR</sequence>
<dbReference type="Gene3D" id="1.10.3470.10">
    <property type="entry name" value="ABC transporter involved in vitamin B12 uptake, BtuC"/>
    <property type="match status" value="1"/>
</dbReference>
<comment type="subcellular location">
    <subcellularLocation>
        <location evidence="1">Cell membrane</location>
        <topology evidence="1">Multi-pass membrane protein</topology>
    </subcellularLocation>
</comment>
<feature type="transmembrane region" description="Helical" evidence="8">
    <location>
        <begin position="294"/>
        <end position="316"/>
    </location>
</feature>
<keyword evidence="10" id="KW-1185">Reference proteome</keyword>
<evidence type="ECO:0000256" key="1">
    <source>
        <dbReference type="ARBA" id="ARBA00004651"/>
    </source>
</evidence>
<dbReference type="Proteomes" id="UP001597343">
    <property type="component" value="Unassembled WGS sequence"/>
</dbReference>
<accession>A0ABW4ZX92</accession>
<evidence type="ECO:0000256" key="8">
    <source>
        <dbReference type="SAM" id="Phobius"/>
    </source>
</evidence>
<feature type="transmembrane region" description="Helical" evidence="8">
    <location>
        <begin position="254"/>
        <end position="282"/>
    </location>
</feature>
<dbReference type="InterPro" id="IPR037294">
    <property type="entry name" value="ABC_BtuC-like"/>
</dbReference>
<comment type="similarity">
    <text evidence="2">Belongs to the binding-protein-dependent transport system permease family. FecCD subfamily.</text>
</comment>
<dbReference type="CDD" id="cd06550">
    <property type="entry name" value="TM_ABC_iron-siderophores_like"/>
    <property type="match status" value="1"/>
</dbReference>
<evidence type="ECO:0000256" key="5">
    <source>
        <dbReference type="ARBA" id="ARBA00022692"/>
    </source>
</evidence>
<protein>
    <submittedName>
        <fullName evidence="9">FecCD family ABC transporter permease</fullName>
    </submittedName>
</protein>
<dbReference type="PANTHER" id="PTHR30472">
    <property type="entry name" value="FERRIC ENTEROBACTIN TRANSPORT SYSTEM PERMEASE PROTEIN"/>
    <property type="match status" value="1"/>
</dbReference>
<organism evidence="9 10">
    <name type="scientific">Tumebacillus lipolyticus</name>
    <dbReference type="NCBI Taxonomy" id="1280370"/>
    <lineage>
        <taxon>Bacteria</taxon>
        <taxon>Bacillati</taxon>
        <taxon>Bacillota</taxon>
        <taxon>Bacilli</taxon>
        <taxon>Bacillales</taxon>
        <taxon>Alicyclobacillaceae</taxon>
        <taxon>Tumebacillus</taxon>
    </lineage>
</organism>
<evidence type="ECO:0000313" key="9">
    <source>
        <dbReference type="EMBL" id="MFD2169964.1"/>
    </source>
</evidence>
<evidence type="ECO:0000256" key="7">
    <source>
        <dbReference type="ARBA" id="ARBA00023136"/>
    </source>
</evidence>
<feature type="transmembrane region" description="Helical" evidence="8">
    <location>
        <begin position="322"/>
        <end position="340"/>
    </location>
</feature>
<evidence type="ECO:0000313" key="10">
    <source>
        <dbReference type="Proteomes" id="UP001597343"/>
    </source>
</evidence>
<gene>
    <name evidence="9" type="ORF">ACFSOY_08145</name>
</gene>
<keyword evidence="5 8" id="KW-0812">Transmembrane</keyword>